<dbReference type="RefSeq" id="WP_390200611.1">
    <property type="nucleotide sequence ID" value="NZ_JBHSDV010000006.1"/>
</dbReference>
<dbReference type="SMART" id="SM00479">
    <property type="entry name" value="EXOIII"/>
    <property type="match status" value="1"/>
</dbReference>
<evidence type="ECO:0000313" key="3">
    <source>
        <dbReference type="Proteomes" id="UP001595880"/>
    </source>
</evidence>
<dbReference type="InterPro" id="IPR036420">
    <property type="entry name" value="BRCT_dom_sf"/>
</dbReference>
<dbReference type="InterPro" id="IPR001357">
    <property type="entry name" value="BRCT_dom"/>
</dbReference>
<dbReference type="Proteomes" id="UP001595880">
    <property type="component" value="Unassembled WGS sequence"/>
</dbReference>
<dbReference type="InterPro" id="IPR013520">
    <property type="entry name" value="Ribonucl_H"/>
</dbReference>
<proteinExistence type="predicted"/>
<evidence type="ECO:0000259" key="1">
    <source>
        <dbReference type="PROSITE" id="PS50172"/>
    </source>
</evidence>
<keyword evidence="3" id="KW-1185">Reference proteome</keyword>
<dbReference type="PANTHER" id="PTHR30231">
    <property type="entry name" value="DNA POLYMERASE III SUBUNIT EPSILON"/>
    <property type="match status" value="1"/>
</dbReference>
<dbReference type="PANTHER" id="PTHR30231:SF42">
    <property type="entry name" value="EXONUCLEASE"/>
    <property type="match status" value="1"/>
</dbReference>
<dbReference type="SUPFAM" id="SSF53098">
    <property type="entry name" value="Ribonuclease H-like"/>
    <property type="match status" value="1"/>
</dbReference>
<keyword evidence="2" id="KW-0378">Hydrolase</keyword>
<dbReference type="Gene3D" id="3.40.50.10190">
    <property type="entry name" value="BRCT domain"/>
    <property type="match status" value="1"/>
</dbReference>
<keyword evidence="2" id="KW-0540">Nuclease</keyword>
<feature type="domain" description="BRCT" evidence="1">
    <location>
        <begin position="218"/>
        <end position="308"/>
    </location>
</feature>
<dbReference type="InterPro" id="IPR012337">
    <property type="entry name" value="RNaseH-like_sf"/>
</dbReference>
<gene>
    <name evidence="2" type="ORF">ACFOZ1_15105</name>
</gene>
<accession>A0ABV8VX66</accession>
<dbReference type="Gene3D" id="3.30.420.10">
    <property type="entry name" value="Ribonuclease H-like superfamily/Ribonuclease H"/>
    <property type="match status" value="1"/>
</dbReference>
<dbReference type="SUPFAM" id="SSF52113">
    <property type="entry name" value="BRCT domain"/>
    <property type="match status" value="1"/>
</dbReference>
<dbReference type="GO" id="GO:0004527">
    <property type="term" value="F:exonuclease activity"/>
    <property type="evidence" value="ECO:0007669"/>
    <property type="project" value="UniProtKB-KW"/>
</dbReference>
<sequence>MNYVAIDFETANQDRFSPCAVGLVVFNKEGVVNEYYSLINPNMEFDSYNSMIHGITEEDVLGAPTFTDIWDELSEYLTHHICIAHNASFDMSVLRHTLDHFNITHPEIDYLCTRIISKLVWPGLFNYKLNTIADFKKISFNHHNALEDAKAAAELFRLAIIESEVEDGYELIDKYKLIQGKIFEGGYIGARTPRLNRKSSKGKSLKVSDLKPETKEFDESHLFFSKTVIFTGTLQSMTRKEAMQKVINVGGKCSNSLLKTTNYLVIGDLDFTRLKDGKKSSKMIKAEEMINGGQDLEIISEEEFISFL</sequence>
<dbReference type="Pfam" id="PF00533">
    <property type="entry name" value="BRCT"/>
    <property type="match status" value="1"/>
</dbReference>
<comment type="caution">
    <text evidence="2">The sequence shown here is derived from an EMBL/GenBank/DDBJ whole genome shotgun (WGS) entry which is preliminary data.</text>
</comment>
<evidence type="ECO:0000313" key="2">
    <source>
        <dbReference type="EMBL" id="MFC4389108.1"/>
    </source>
</evidence>
<name>A0ABV8VX66_9BACI</name>
<organism evidence="2 3">
    <name type="scientific">Gracilibacillus marinus</name>
    <dbReference type="NCBI Taxonomy" id="630535"/>
    <lineage>
        <taxon>Bacteria</taxon>
        <taxon>Bacillati</taxon>
        <taxon>Bacillota</taxon>
        <taxon>Bacilli</taxon>
        <taxon>Bacillales</taxon>
        <taxon>Bacillaceae</taxon>
        <taxon>Gracilibacillus</taxon>
    </lineage>
</organism>
<dbReference type="InterPro" id="IPR036397">
    <property type="entry name" value="RNaseH_sf"/>
</dbReference>
<reference evidence="3" key="1">
    <citation type="journal article" date="2019" name="Int. J. Syst. Evol. Microbiol.">
        <title>The Global Catalogue of Microorganisms (GCM) 10K type strain sequencing project: providing services to taxonomists for standard genome sequencing and annotation.</title>
        <authorList>
            <consortium name="The Broad Institute Genomics Platform"/>
            <consortium name="The Broad Institute Genome Sequencing Center for Infectious Disease"/>
            <person name="Wu L."/>
            <person name="Ma J."/>
        </authorList>
    </citation>
    <scope>NUCLEOTIDE SEQUENCE [LARGE SCALE GENOMIC DNA]</scope>
    <source>
        <strain evidence="3">KACC 14058</strain>
    </source>
</reference>
<dbReference type="CDD" id="cd17748">
    <property type="entry name" value="BRCT_DNA_ligase_like"/>
    <property type="match status" value="1"/>
</dbReference>
<dbReference type="EMBL" id="JBHSDV010000006">
    <property type="protein sequence ID" value="MFC4389108.1"/>
    <property type="molecule type" value="Genomic_DNA"/>
</dbReference>
<dbReference type="PROSITE" id="PS50172">
    <property type="entry name" value="BRCT"/>
    <property type="match status" value="1"/>
</dbReference>
<keyword evidence="2" id="KW-0269">Exonuclease</keyword>
<dbReference type="CDD" id="cd06130">
    <property type="entry name" value="DNA_pol_III_epsilon_like"/>
    <property type="match status" value="1"/>
</dbReference>
<protein>
    <submittedName>
        <fullName evidence="2">Exonuclease domain-containing protein</fullName>
    </submittedName>
</protein>
<dbReference type="Pfam" id="PF00929">
    <property type="entry name" value="RNase_T"/>
    <property type="match status" value="1"/>
</dbReference>